<dbReference type="HAMAP" id="MF_01569">
    <property type="entry name" value="Pro_tRNA_synth_type1"/>
    <property type="match status" value="1"/>
</dbReference>
<dbReference type="InterPro" id="IPR002314">
    <property type="entry name" value="aa-tRNA-synt_IIb"/>
</dbReference>
<evidence type="ECO:0000256" key="2">
    <source>
        <dbReference type="ARBA" id="ARBA00011738"/>
    </source>
</evidence>
<evidence type="ECO:0000256" key="10">
    <source>
        <dbReference type="HAMAP-Rule" id="MF_01569"/>
    </source>
</evidence>
<protein>
    <recommendedName>
        <fullName evidence="10">Proline--tRNA ligase</fullName>
        <ecNumber evidence="10">6.1.1.15</ecNumber>
    </recommendedName>
    <alternativeName>
        <fullName evidence="10">Prolyl-tRNA synthetase</fullName>
        <shortName evidence="10">ProRS</shortName>
    </alternativeName>
</protein>
<evidence type="ECO:0000256" key="9">
    <source>
        <dbReference type="ARBA" id="ARBA00047671"/>
    </source>
</evidence>
<evidence type="ECO:0000256" key="8">
    <source>
        <dbReference type="ARBA" id="ARBA00023146"/>
    </source>
</evidence>
<dbReference type="RefSeq" id="WP_101398467.1">
    <property type="nucleotide sequence ID" value="NZ_PCHH01000001.1"/>
</dbReference>
<dbReference type="InterPro" id="IPR023717">
    <property type="entry name" value="Pro-tRNA-Synthase_IIa_type1"/>
</dbReference>
<comment type="function">
    <text evidence="10">Catalyzes the attachment of proline to tRNA(Pro) in a two-step reaction: proline is first activated by ATP to form Pro-AMP and then transferred to the acceptor end of tRNA(Pro). As ProRS can inadvertently accommodate and process non-cognate amino acids such as alanine and cysteine, to avoid such errors it has two additional distinct editing activities against alanine. One activity is designated as 'pretransfer' editing and involves the tRNA(Pro)-independent hydrolysis of activated Ala-AMP. The other activity is designated 'posttransfer' editing and involves deacylation of mischarged Ala-tRNA(Pro). The misacylated Cys-tRNA(Pro) is not edited by ProRS.</text>
</comment>
<dbReference type="InterPro" id="IPR044140">
    <property type="entry name" value="ProRS_anticodon_short"/>
</dbReference>
<evidence type="ECO:0000259" key="11">
    <source>
        <dbReference type="PROSITE" id="PS50862"/>
    </source>
</evidence>
<keyword evidence="8 10" id="KW-0030">Aminoacyl-tRNA synthetase</keyword>
<proteinExistence type="inferred from homology"/>
<dbReference type="CDD" id="cd00861">
    <property type="entry name" value="ProRS_anticodon_short"/>
    <property type="match status" value="1"/>
</dbReference>
<dbReference type="PANTHER" id="PTHR42753">
    <property type="entry name" value="MITOCHONDRIAL RIBOSOME PROTEIN L39/PROLYL-TRNA LIGASE FAMILY MEMBER"/>
    <property type="match status" value="1"/>
</dbReference>
<dbReference type="PRINTS" id="PR01046">
    <property type="entry name" value="TRNASYNTHPRO"/>
</dbReference>
<dbReference type="SUPFAM" id="SSF52954">
    <property type="entry name" value="Class II aaRS ABD-related"/>
    <property type="match status" value="1"/>
</dbReference>
<dbReference type="PROSITE" id="PS50862">
    <property type="entry name" value="AA_TRNA_LIGASE_II"/>
    <property type="match status" value="1"/>
</dbReference>
<dbReference type="GO" id="GO:0004827">
    <property type="term" value="F:proline-tRNA ligase activity"/>
    <property type="evidence" value="ECO:0007669"/>
    <property type="project" value="UniProtKB-UniRule"/>
</dbReference>
<dbReference type="EC" id="6.1.1.15" evidence="10"/>
<name>A0A2N3R7P4_9BIFI</name>
<keyword evidence="4 10" id="KW-0436">Ligase</keyword>
<dbReference type="Gene3D" id="3.30.930.10">
    <property type="entry name" value="Bira Bifunctional Protein, Domain 2"/>
    <property type="match status" value="2"/>
</dbReference>
<evidence type="ECO:0000313" key="13">
    <source>
        <dbReference type="Proteomes" id="UP000233762"/>
    </source>
</evidence>
<dbReference type="SUPFAM" id="SSF55826">
    <property type="entry name" value="YbaK/ProRS associated domain"/>
    <property type="match status" value="1"/>
</dbReference>
<dbReference type="AlphaFoldDB" id="A0A2N3R7P4"/>
<keyword evidence="6 10" id="KW-0067">ATP-binding</keyword>
<sequence>MSTLFLRTLREDPADADVDSAKLLQRAGYIRKAAPGIWTWLPLGLSVLNKIEEIIREEINGIGAQEVHFPALLPREPYEATHRWEEYGDNIFRLKDRHESDYLLAPTHEEMFTLLVKDMYSSYKDLPVTLYQIQTKYRDEFRPRAGLIRGREFIMKDAYSFTVDEEGMRQAYMDERGAYERIFQRLDLKYVPVFAMSGPMGGSASEEFLAPMPIGEDTFALAPSGKAWNVEALHTPEVEDIDASATPAATKRATPNARTIDEMVAFANAEYPREDGRDWAATDILKNVVVAVKHAEDDEHDEPWRELVVVGIPGDRTIDMKRLEAQFAPAELEEATEEDFKAHPELVQGYIGPMAFGPQNGGDDALRYLIDAHVARGSAWFTGADEVDVDYYDLVYGRDFEADGVVEAVEVRDGDMSPDGSGPLSFERGVEIGQVFQLGLKYSEALGLKVLDQNGKTVPVWMGCYGIGVSRVLACIAETHHDDRGLAWPANIAPAQVHIVATGKDAQAFEAAETLVAELEGRGIEVIFDDRKKVSPGVKFKDAELIGVPIIAVAGRDTVNNGTIEVRDRNGENNQAVPAESAAQVIADRLEAMLK</sequence>
<dbReference type="InterPro" id="IPR004500">
    <property type="entry name" value="Pro-tRNA-synth_IIa_bac-type"/>
</dbReference>
<dbReference type="PANTHER" id="PTHR42753:SF2">
    <property type="entry name" value="PROLINE--TRNA LIGASE"/>
    <property type="match status" value="1"/>
</dbReference>
<dbReference type="InterPro" id="IPR002316">
    <property type="entry name" value="Pro-tRNA-ligase_IIa"/>
</dbReference>
<evidence type="ECO:0000256" key="6">
    <source>
        <dbReference type="ARBA" id="ARBA00022840"/>
    </source>
</evidence>
<dbReference type="GO" id="GO:0002161">
    <property type="term" value="F:aminoacyl-tRNA deacylase activity"/>
    <property type="evidence" value="ECO:0007669"/>
    <property type="project" value="InterPro"/>
</dbReference>
<accession>A0A2N3R7P4</accession>
<dbReference type="GO" id="GO:0005829">
    <property type="term" value="C:cytosol"/>
    <property type="evidence" value="ECO:0007669"/>
    <property type="project" value="TreeGrafter"/>
</dbReference>
<dbReference type="Proteomes" id="UP000233762">
    <property type="component" value="Unassembled WGS sequence"/>
</dbReference>
<dbReference type="InterPro" id="IPR036754">
    <property type="entry name" value="YbaK/aa-tRNA-synt-asso_dom_sf"/>
</dbReference>
<organism evidence="12 13">
    <name type="scientific">Bifidobacterium pseudolongum subsp. globosum</name>
    <dbReference type="NCBI Taxonomy" id="1690"/>
    <lineage>
        <taxon>Bacteria</taxon>
        <taxon>Bacillati</taxon>
        <taxon>Actinomycetota</taxon>
        <taxon>Actinomycetes</taxon>
        <taxon>Bifidobacteriales</taxon>
        <taxon>Bifidobacteriaceae</taxon>
        <taxon>Bifidobacterium</taxon>
    </lineage>
</organism>
<feature type="domain" description="Aminoacyl-transfer RNA synthetases class-II family profile" evidence="11">
    <location>
        <begin position="44"/>
        <end position="489"/>
    </location>
</feature>
<comment type="domain">
    <text evidence="10">Consists of three domains: the N-terminal catalytic domain, the editing domain and the C-terminal anticodon-binding domain.</text>
</comment>
<gene>
    <name evidence="10" type="primary">proS</name>
    <name evidence="12" type="ORF">CQR50_0619</name>
</gene>
<dbReference type="EMBL" id="PCHH01000001">
    <property type="protein sequence ID" value="PKV05364.1"/>
    <property type="molecule type" value="Genomic_DNA"/>
</dbReference>
<dbReference type="NCBIfam" id="TIGR00409">
    <property type="entry name" value="proS_fam_II"/>
    <property type="match status" value="1"/>
</dbReference>
<dbReference type="InterPro" id="IPR006195">
    <property type="entry name" value="aa-tRNA-synth_II"/>
</dbReference>
<dbReference type="NCBIfam" id="NF006625">
    <property type="entry name" value="PRK09194.1"/>
    <property type="match status" value="1"/>
</dbReference>
<evidence type="ECO:0000256" key="4">
    <source>
        <dbReference type="ARBA" id="ARBA00022598"/>
    </source>
</evidence>
<comment type="subunit">
    <text evidence="2 10">Homodimer.</text>
</comment>
<reference evidence="12 13" key="1">
    <citation type="submission" date="2017-10" db="EMBL/GenBank/DDBJ databases">
        <title>Bifidobacterium genomics.</title>
        <authorList>
            <person name="Lugli G.A."/>
            <person name="Milani C."/>
            <person name="Mancabelli L."/>
        </authorList>
    </citation>
    <scope>NUCLEOTIDE SEQUENCE [LARGE SCALE GENOMIC DNA]</scope>
    <source>
        <strain evidence="12 13">1520B</strain>
    </source>
</reference>
<dbReference type="InterPro" id="IPR045864">
    <property type="entry name" value="aa-tRNA-synth_II/BPL/LPL"/>
</dbReference>
<dbReference type="Pfam" id="PF04073">
    <property type="entry name" value="tRNA_edit"/>
    <property type="match status" value="1"/>
</dbReference>
<evidence type="ECO:0000313" key="12">
    <source>
        <dbReference type="EMBL" id="PKV05364.1"/>
    </source>
</evidence>
<dbReference type="InterPro" id="IPR036621">
    <property type="entry name" value="Anticodon-bd_dom_sf"/>
</dbReference>
<dbReference type="InterPro" id="IPR004154">
    <property type="entry name" value="Anticodon-bd"/>
</dbReference>
<evidence type="ECO:0000256" key="7">
    <source>
        <dbReference type="ARBA" id="ARBA00022917"/>
    </source>
</evidence>
<dbReference type="InterPro" id="IPR050062">
    <property type="entry name" value="Pro-tRNA_synthetase"/>
</dbReference>
<keyword evidence="7 10" id="KW-0648">Protein biosynthesis</keyword>
<evidence type="ECO:0000256" key="5">
    <source>
        <dbReference type="ARBA" id="ARBA00022741"/>
    </source>
</evidence>
<comment type="similarity">
    <text evidence="10">Belongs to the class-II aminoacyl-tRNA synthetase family. ProS type 1 subfamily.</text>
</comment>
<evidence type="ECO:0000256" key="1">
    <source>
        <dbReference type="ARBA" id="ARBA00004496"/>
    </source>
</evidence>
<dbReference type="InterPro" id="IPR007214">
    <property type="entry name" value="YbaK/aa-tRNA-synth-assoc-dom"/>
</dbReference>
<comment type="subcellular location">
    <subcellularLocation>
        <location evidence="1 10">Cytoplasm</location>
    </subcellularLocation>
</comment>
<dbReference type="Pfam" id="PF00587">
    <property type="entry name" value="tRNA-synt_2b"/>
    <property type="match status" value="1"/>
</dbReference>
<comment type="catalytic activity">
    <reaction evidence="9 10">
        <text>tRNA(Pro) + L-proline + ATP = L-prolyl-tRNA(Pro) + AMP + diphosphate</text>
        <dbReference type="Rhea" id="RHEA:14305"/>
        <dbReference type="Rhea" id="RHEA-COMP:9700"/>
        <dbReference type="Rhea" id="RHEA-COMP:9702"/>
        <dbReference type="ChEBI" id="CHEBI:30616"/>
        <dbReference type="ChEBI" id="CHEBI:33019"/>
        <dbReference type="ChEBI" id="CHEBI:60039"/>
        <dbReference type="ChEBI" id="CHEBI:78442"/>
        <dbReference type="ChEBI" id="CHEBI:78532"/>
        <dbReference type="ChEBI" id="CHEBI:456215"/>
        <dbReference type="EC" id="6.1.1.15"/>
    </reaction>
</comment>
<dbReference type="Gene3D" id="3.40.50.800">
    <property type="entry name" value="Anticodon-binding domain"/>
    <property type="match status" value="1"/>
</dbReference>
<dbReference type="SUPFAM" id="SSF55681">
    <property type="entry name" value="Class II aaRS and biotin synthetases"/>
    <property type="match status" value="1"/>
</dbReference>
<keyword evidence="3 10" id="KW-0963">Cytoplasm</keyword>
<comment type="caution">
    <text evidence="12">The sequence shown here is derived from an EMBL/GenBank/DDBJ whole genome shotgun (WGS) entry which is preliminary data.</text>
</comment>
<dbReference type="GO" id="GO:0006433">
    <property type="term" value="P:prolyl-tRNA aminoacylation"/>
    <property type="evidence" value="ECO:0007669"/>
    <property type="project" value="UniProtKB-UniRule"/>
</dbReference>
<evidence type="ECO:0000256" key="3">
    <source>
        <dbReference type="ARBA" id="ARBA00022490"/>
    </source>
</evidence>
<dbReference type="Pfam" id="PF03129">
    <property type="entry name" value="HGTP_anticodon"/>
    <property type="match status" value="1"/>
</dbReference>
<keyword evidence="5 10" id="KW-0547">Nucleotide-binding</keyword>
<dbReference type="GO" id="GO:0005524">
    <property type="term" value="F:ATP binding"/>
    <property type="evidence" value="ECO:0007669"/>
    <property type="project" value="UniProtKB-UniRule"/>
</dbReference>